<evidence type="ECO:0000313" key="1">
    <source>
        <dbReference type="Proteomes" id="UP000887576"/>
    </source>
</evidence>
<reference evidence="2" key="1">
    <citation type="submission" date="2022-11" db="UniProtKB">
        <authorList>
            <consortium name="WormBaseParasite"/>
        </authorList>
    </citation>
    <scope>IDENTIFICATION</scope>
</reference>
<accession>A0AC34Q1T7</accession>
<proteinExistence type="predicted"/>
<sequence>MLKKLFSKLNVVSSNRGMKIIAVPAYPDNLMYVIIDDTSTKECAVVDPRVVKNLESEVKKHPGIKVTAAFITHHHLDHCAEANRVRPTFGDHVKVYGNDSTRIDGQTHKTENEGTFSLGDLKVQTFHTPGHTNSHCCYFVTDPKTGERAVFTGDTLFIAGCGRLFEGTPQQMDNSLNKVLGNLPNDTKVYCGHEYTVSNLQFAQSVEPDNMAIMKKRQWAQEKRGANEWTVPSTIEEEKSFNPFMRVREPSLQKITGQTDPVDVLRVLREMKNNFVPPKL</sequence>
<evidence type="ECO:0000313" key="2">
    <source>
        <dbReference type="WBParaSite" id="JU765_v2.g12087.t1"/>
    </source>
</evidence>
<dbReference type="WBParaSite" id="JU765_v2.g12087.t1">
    <property type="protein sequence ID" value="JU765_v2.g12087.t1"/>
    <property type="gene ID" value="JU765_v2.g12087"/>
</dbReference>
<protein>
    <submittedName>
        <fullName evidence="2">Metallo-beta-lactamase domain-containing protein</fullName>
    </submittedName>
</protein>
<dbReference type="Proteomes" id="UP000887576">
    <property type="component" value="Unplaced"/>
</dbReference>
<name>A0AC34Q1T7_9BILA</name>
<organism evidence="1 2">
    <name type="scientific">Panagrolaimus sp. JU765</name>
    <dbReference type="NCBI Taxonomy" id="591449"/>
    <lineage>
        <taxon>Eukaryota</taxon>
        <taxon>Metazoa</taxon>
        <taxon>Ecdysozoa</taxon>
        <taxon>Nematoda</taxon>
        <taxon>Chromadorea</taxon>
        <taxon>Rhabditida</taxon>
        <taxon>Tylenchina</taxon>
        <taxon>Panagrolaimomorpha</taxon>
        <taxon>Panagrolaimoidea</taxon>
        <taxon>Panagrolaimidae</taxon>
        <taxon>Panagrolaimus</taxon>
    </lineage>
</organism>